<dbReference type="Gramene" id="AET5Gv20897700.8">
    <property type="protein sequence ID" value="AET5Gv20897700.8"/>
    <property type="gene ID" value="AET5Gv20897700"/>
</dbReference>
<reference evidence="7" key="3">
    <citation type="journal article" date="2017" name="Nature">
        <title>Genome sequence of the progenitor of the wheat D genome Aegilops tauschii.</title>
        <authorList>
            <person name="Luo M.C."/>
            <person name="Gu Y.Q."/>
            <person name="Puiu D."/>
            <person name="Wang H."/>
            <person name="Twardziok S.O."/>
            <person name="Deal K.R."/>
            <person name="Huo N."/>
            <person name="Zhu T."/>
            <person name="Wang L."/>
            <person name="Wang Y."/>
            <person name="McGuire P.E."/>
            <person name="Liu S."/>
            <person name="Long H."/>
            <person name="Ramasamy R.K."/>
            <person name="Rodriguez J.C."/>
            <person name="Van S.L."/>
            <person name="Yuan L."/>
            <person name="Wang Z."/>
            <person name="Xia Z."/>
            <person name="Xiao L."/>
            <person name="Anderson O.D."/>
            <person name="Ouyang S."/>
            <person name="Liang Y."/>
            <person name="Zimin A.V."/>
            <person name="Pertea G."/>
            <person name="Qi P."/>
            <person name="Bennetzen J.L."/>
            <person name="Dai X."/>
            <person name="Dawson M.W."/>
            <person name="Muller H.G."/>
            <person name="Kugler K."/>
            <person name="Rivarola-Duarte L."/>
            <person name="Spannagl M."/>
            <person name="Mayer K.F.X."/>
            <person name="Lu F.H."/>
            <person name="Bevan M.W."/>
            <person name="Leroy P."/>
            <person name="Li P."/>
            <person name="You F.M."/>
            <person name="Sun Q."/>
            <person name="Liu Z."/>
            <person name="Lyons E."/>
            <person name="Wicker T."/>
            <person name="Salzberg S.L."/>
            <person name="Devos K.M."/>
            <person name="Dvorak J."/>
        </authorList>
    </citation>
    <scope>NUCLEOTIDE SEQUENCE [LARGE SCALE GENOMIC DNA]</scope>
    <source>
        <strain evidence="7">cv. AL8/78</strain>
    </source>
</reference>
<dbReference type="AlphaFoldDB" id="A0A453LRR5"/>
<dbReference type="SUPFAM" id="SSF50978">
    <property type="entry name" value="WD40 repeat-like"/>
    <property type="match status" value="1"/>
</dbReference>
<dbReference type="GO" id="GO:0005829">
    <property type="term" value="C:cytosol"/>
    <property type="evidence" value="ECO:0007669"/>
    <property type="project" value="TreeGrafter"/>
</dbReference>
<reference evidence="8" key="2">
    <citation type="journal article" date="2017" name="Nat. Plants">
        <title>The Aegilops tauschii genome reveals multiple impacts of transposons.</title>
        <authorList>
            <person name="Zhao G."/>
            <person name="Zou C."/>
            <person name="Li K."/>
            <person name="Wang K."/>
            <person name="Li T."/>
            <person name="Gao L."/>
            <person name="Zhang X."/>
            <person name="Wang H."/>
            <person name="Yang Z."/>
            <person name="Liu X."/>
            <person name="Jiang W."/>
            <person name="Mao L."/>
            <person name="Kong X."/>
            <person name="Jiao Y."/>
            <person name="Jia J."/>
        </authorList>
    </citation>
    <scope>NUCLEOTIDE SEQUENCE [LARGE SCALE GENOMIC DNA]</scope>
    <source>
        <strain evidence="8">cv. AL8/78</strain>
    </source>
</reference>
<evidence type="ECO:0000256" key="3">
    <source>
        <dbReference type="ARBA" id="ARBA00022694"/>
    </source>
</evidence>
<dbReference type="PANTHER" id="PTHR16288">
    <property type="entry name" value="WD40 REPEAT PROTEIN 4"/>
    <property type="match status" value="1"/>
</dbReference>
<dbReference type="InterPro" id="IPR015943">
    <property type="entry name" value="WD40/YVTN_repeat-like_dom_sf"/>
</dbReference>
<dbReference type="PROSITE" id="PS00678">
    <property type="entry name" value="WD_REPEATS_1"/>
    <property type="match status" value="1"/>
</dbReference>
<evidence type="ECO:0000256" key="2">
    <source>
        <dbReference type="ARBA" id="ARBA00022574"/>
    </source>
</evidence>
<keyword evidence="8" id="KW-1185">Reference proteome</keyword>
<dbReference type="Gene3D" id="2.130.10.10">
    <property type="entry name" value="YVTN repeat-like/Quinoprotein amine dehydrogenase"/>
    <property type="match status" value="1"/>
</dbReference>
<evidence type="ECO:0000256" key="4">
    <source>
        <dbReference type="ARBA" id="ARBA00022737"/>
    </source>
</evidence>
<dbReference type="PROSITE" id="PS50294">
    <property type="entry name" value="WD_REPEATS_REGION"/>
    <property type="match status" value="2"/>
</dbReference>
<keyword evidence="2 6" id="KW-0853">WD repeat</keyword>
<dbReference type="InterPro" id="IPR019775">
    <property type="entry name" value="WD40_repeat_CS"/>
</dbReference>
<comment type="subcellular location">
    <subcellularLocation>
        <location evidence="1">Nucleus</location>
    </subcellularLocation>
</comment>
<dbReference type="Proteomes" id="UP000015105">
    <property type="component" value="Chromosome 5D"/>
</dbReference>
<keyword evidence="5" id="KW-0539">Nucleus</keyword>
<keyword evidence="4" id="KW-0677">Repeat</keyword>
<organism evidence="7 8">
    <name type="scientific">Aegilops tauschii subsp. strangulata</name>
    <name type="common">Goatgrass</name>
    <dbReference type="NCBI Taxonomy" id="200361"/>
    <lineage>
        <taxon>Eukaryota</taxon>
        <taxon>Viridiplantae</taxon>
        <taxon>Streptophyta</taxon>
        <taxon>Embryophyta</taxon>
        <taxon>Tracheophyta</taxon>
        <taxon>Spermatophyta</taxon>
        <taxon>Magnoliopsida</taxon>
        <taxon>Liliopsida</taxon>
        <taxon>Poales</taxon>
        <taxon>Poaceae</taxon>
        <taxon>BOP clade</taxon>
        <taxon>Pooideae</taxon>
        <taxon>Triticodae</taxon>
        <taxon>Triticeae</taxon>
        <taxon>Triticinae</taxon>
        <taxon>Aegilops</taxon>
    </lineage>
</organism>
<dbReference type="PROSITE" id="PS50082">
    <property type="entry name" value="WD_REPEATS_2"/>
    <property type="match status" value="2"/>
</dbReference>
<accession>A0A453LRR5</accession>
<evidence type="ECO:0000256" key="5">
    <source>
        <dbReference type="ARBA" id="ARBA00023242"/>
    </source>
</evidence>
<dbReference type="EnsemblPlants" id="AET5Gv20897700.8">
    <property type="protein sequence ID" value="AET5Gv20897700.8"/>
    <property type="gene ID" value="AET5Gv20897700"/>
</dbReference>
<name>A0A453LRR5_AEGTS</name>
<reference evidence="7" key="5">
    <citation type="journal article" date="2021" name="G3 (Bethesda)">
        <title>Aegilops tauschii genome assembly Aet v5.0 features greater sequence contiguity and improved annotation.</title>
        <authorList>
            <person name="Wang L."/>
            <person name="Zhu T."/>
            <person name="Rodriguez J.C."/>
            <person name="Deal K.R."/>
            <person name="Dubcovsky J."/>
            <person name="McGuire P.E."/>
            <person name="Lux T."/>
            <person name="Spannagl M."/>
            <person name="Mayer K.F.X."/>
            <person name="Baldrich P."/>
            <person name="Meyers B.C."/>
            <person name="Huo N."/>
            <person name="Gu Y.Q."/>
            <person name="Zhou H."/>
            <person name="Devos K.M."/>
            <person name="Bennetzen J.L."/>
            <person name="Unver T."/>
            <person name="Budak H."/>
            <person name="Gulick P.J."/>
            <person name="Galiba G."/>
            <person name="Kalapos B."/>
            <person name="Nelson D.R."/>
            <person name="Li P."/>
            <person name="You F.M."/>
            <person name="Luo M.C."/>
            <person name="Dvorak J."/>
        </authorList>
    </citation>
    <scope>NUCLEOTIDE SEQUENCE [LARGE SCALE GENOMIC DNA]</scope>
    <source>
        <strain evidence="7">cv. AL8/78</strain>
    </source>
</reference>
<dbReference type="GO" id="GO:0036265">
    <property type="term" value="P:RNA (guanine-N7)-methylation"/>
    <property type="evidence" value="ECO:0007669"/>
    <property type="project" value="InterPro"/>
</dbReference>
<evidence type="ECO:0000313" key="7">
    <source>
        <dbReference type="EnsemblPlants" id="AET5Gv20897700.8"/>
    </source>
</evidence>
<dbReference type="Pfam" id="PF00400">
    <property type="entry name" value="WD40"/>
    <property type="match status" value="2"/>
</dbReference>
<dbReference type="InterPro" id="IPR036322">
    <property type="entry name" value="WD40_repeat_dom_sf"/>
</dbReference>
<dbReference type="GO" id="GO:0005634">
    <property type="term" value="C:nucleus"/>
    <property type="evidence" value="ECO:0007669"/>
    <property type="project" value="UniProtKB-SubCell"/>
</dbReference>
<dbReference type="PANTHER" id="PTHR16288:SF0">
    <property type="entry name" value="TRNA (GUANINE-N(7)-)-METHYLTRANSFERASE NON-CATALYTIC SUBUNIT WDR4"/>
    <property type="match status" value="1"/>
</dbReference>
<evidence type="ECO:0000256" key="1">
    <source>
        <dbReference type="ARBA" id="ARBA00004123"/>
    </source>
</evidence>
<dbReference type="GO" id="GO:0006400">
    <property type="term" value="P:tRNA modification"/>
    <property type="evidence" value="ECO:0007669"/>
    <property type="project" value="TreeGrafter"/>
</dbReference>
<protein>
    <submittedName>
        <fullName evidence="7">Uncharacterized protein</fullName>
    </submittedName>
</protein>
<evidence type="ECO:0000256" key="6">
    <source>
        <dbReference type="PROSITE-ProRule" id="PRU00221"/>
    </source>
</evidence>
<feature type="repeat" description="WD" evidence="6">
    <location>
        <begin position="118"/>
        <end position="155"/>
    </location>
</feature>
<reference evidence="8" key="1">
    <citation type="journal article" date="2014" name="Science">
        <title>Ancient hybridizations among the ancestral genomes of bread wheat.</title>
        <authorList>
            <consortium name="International Wheat Genome Sequencing Consortium,"/>
            <person name="Marcussen T."/>
            <person name="Sandve S.R."/>
            <person name="Heier L."/>
            <person name="Spannagl M."/>
            <person name="Pfeifer M."/>
            <person name="Jakobsen K.S."/>
            <person name="Wulff B.B."/>
            <person name="Steuernagel B."/>
            <person name="Mayer K.F."/>
            <person name="Olsen O.A."/>
        </authorList>
    </citation>
    <scope>NUCLEOTIDE SEQUENCE [LARGE SCALE GENOMIC DNA]</scope>
    <source>
        <strain evidence="8">cv. AL8/78</strain>
    </source>
</reference>
<sequence>MSNANDDLFCASRGGCAVSLSDDSGGCSHSDAIRAISFSADGALFASAGDDKLVKIWKTDSWRCIQTITSEKRVSAVAISKDGLYVTFADKFGVIWLVTVGEHGGGQVSSDNKPVSLYGHYCSIITSMKFSPDGRFIATADRDFKIRVWDFCTSK</sequence>
<dbReference type="GO" id="GO:0043527">
    <property type="term" value="C:tRNA methyltransferase complex"/>
    <property type="evidence" value="ECO:0007669"/>
    <property type="project" value="TreeGrafter"/>
</dbReference>
<evidence type="ECO:0000313" key="8">
    <source>
        <dbReference type="Proteomes" id="UP000015105"/>
    </source>
</evidence>
<reference evidence="7" key="4">
    <citation type="submission" date="2019-03" db="UniProtKB">
        <authorList>
            <consortium name="EnsemblPlants"/>
        </authorList>
    </citation>
    <scope>IDENTIFICATION</scope>
</reference>
<proteinExistence type="predicted"/>
<dbReference type="InterPro" id="IPR028884">
    <property type="entry name" value="Trm82"/>
</dbReference>
<dbReference type="SMART" id="SM00320">
    <property type="entry name" value="WD40"/>
    <property type="match status" value="3"/>
</dbReference>
<dbReference type="InterPro" id="IPR001680">
    <property type="entry name" value="WD40_rpt"/>
</dbReference>
<feature type="repeat" description="WD" evidence="6">
    <location>
        <begin position="26"/>
        <end position="67"/>
    </location>
</feature>
<keyword evidence="3" id="KW-0819">tRNA processing</keyword>